<dbReference type="EMBL" id="ACIP02000004">
    <property type="protein sequence ID" value="EEP27698.1"/>
    <property type="molecule type" value="Genomic_DNA"/>
</dbReference>
<dbReference type="GO" id="GO:0005975">
    <property type="term" value="P:carbohydrate metabolic process"/>
    <property type="evidence" value="ECO:0007669"/>
    <property type="project" value="InterPro"/>
</dbReference>
<sequence>MGAKETIAEGKAVLGIEFGSTRIKAVLIDESHRPIAGGDYTWENRLENGIWTYHLEDVWKGLAACYASMKRDVFDRYGVKLSKLAALGVSGMMHGYLAFDRDKNLLVPFRTWRNTMTERASDRLTELFSYHIPQRWSVAHLYQAVLNGEEHVARIDFLTTLAGYVHWKLTGEKVLGIGDASGMFPIDEKTRNYRADHIASFQVDPVIAGLNLDLMKILPKPLSAGQRAGYLTEDGARCLDPEGDLIPGIPLCPPEGDAGTGMVATNSVAAGSGNVSAGTSIFAMIVMDHFFSHIHRELDLLTTADGKPVAMAHCNNGTSDLNAWVQLFADYNRLAGIEMDMDSLYGKLYEEALAGEADCGGLISYNYLSGEHVTGCSLGRPMQVRRPEDHFTLANFMRSNLYSSMATLKIGMDILLKEEGVPLERMYAHGGLFKTRGVGQRFMAAALNTPVSLLATASEGGSWGIAVLAAYMLTESMARPDLATYLKKEVFCRMETKTMTPDPEDVEGFERYMQDYREGLALERLAGERLQSRRQD</sequence>
<keyword evidence="7" id="KW-1185">Reference proteome</keyword>
<dbReference type="Pfam" id="PF00370">
    <property type="entry name" value="FGGY_N"/>
    <property type="match status" value="1"/>
</dbReference>
<dbReference type="HOGENOM" id="CLU_509692_0_0_9"/>
<dbReference type="STRING" id="626523.GCWU000342_01692"/>
<dbReference type="InterPro" id="IPR043129">
    <property type="entry name" value="ATPase_NBD"/>
</dbReference>
<evidence type="ECO:0000256" key="1">
    <source>
        <dbReference type="ARBA" id="ARBA00009156"/>
    </source>
</evidence>
<reference evidence="6" key="1">
    <citation type="submission" date="2009-04" db="EMBL/GenBank/DDBJ databases">
        <authorList>
            <person name="Weinstock G."/>
            <person name="Sodergren E."/>
            <person name="Clifton S."/>
            <person name="Fulton L."/>
            <person name="Fulton B."/>
            <person name="Courtney L."/>
            <person name="Fronick C."/>
            <person name="Harrison M."/>
            <person name="Strong C."/>
            <person name="Farmer C."/>
            <person name="Delahaunty K."/>
            <person name="Markovic C."/>
            <person name="Hall O."/>
            <person name="Minx P."/>
            <person name="Tomlinson C."/>
            <person name="Mitreva M."/>
            <person name="Nelson J."/>
            <person name="Hou S."/>
            <person name="Wollam A."/>
            <person name="Pepin K.H."/>
            <person name="Johnson M."/>
            <person name="Bhonagiri V."/>
            <person name="Nash W.E."/>
            <person name="Warren W."/>
            <person name="Chinwalla A."/>
            <person name="Mardis E.R."/>
            <person name="Wilson R.K."/>
        </authorList>
    </citation>
    <scope>NUCLEOTIDE SEQUENCE [LARGE SCALE GENOMIC DNA]</scope>
    <source>
        <strain evidence="6">DSM 14600</strain>
    </source>
</reference>
<evidence type="ECO:0000259" key="5">
    <source>
        <dbReference type="Pfam" id="PF02782"/>
    </source>
</evidence>
<dbReference type="CDD" id="cd07809">
    <property type="entry name" value="ASKHA_NBD_FGGY_BaXK-like"/>
    <property type="match status" value="1"/>
</dbReference>
<dbReference type="Pfam" id="PF02782">
    <property type="entry name" value="FGGY_C"/>
    <property type="match status" value="1"/>
</dbReference>
<feature type="domain" description="Carbohydrate kinase FGGY C-terminal" evidence="5">
    <location>
        <begin position="274"/>
        <end position="472"/>
    </location>
</feature>
<dbReference type="SUPFAM" id="SSF53067">
    <property type="entry name" value="Actin-like ATPase domain"/>
    <property type="match status" value="2"/>
</dbReference>
<dbReference type="InterPro" id="IPR050406">
    <property type="entry name" value="FGGY_Carb_Kinase"/>
</dbReference>
<evidence type="ECO:0000313" key="7">
    <source>
        <dbReference type="Proteomes" id="UP000003494"/>
    </source>
</evidence>
<dbReference type="eggNOG" id="COG1070">
    <property type="taxonomic scope" value="Bacteria"/>
</dbReference>
<dbReference type="PANTHER" id="PTHR43095:SF5">
    <property type="entry name" value="XYLULOSE KINASE"/>
    <property type="match status" value="1"/>
</dbReference>
<comment type="caution">
    <text evidence="6">The sequence shown here is derived from an EMBL/GenBank/DDBJ whole genome shotgun (WGS) entry which is preliminary data.</text>
</comment>
<keyword evidence="2" id="KW-0808">Transferase</keyword>
<protein>
    <submittedName>
        <fullName evidence="6">Carbohydrate kinase, FGGY family protein</fullName>
    </submittedName>
</protein>
<evidence type="ECO:0000256" key="2">
    <source>
        <dbReference type="ARBA" id="ARBA00022679"/>
    </source>
</evidence>
<organism evidence="6 7">
    <name type="scientific">Shuttleworthella satelles DSM 14600</name>
    <dbReference type="NCBI Taxonomy" id="626523"/>
    <lineage>
        <taxon>Bacteria</taxon>
        <taxon>Bacillati</taxon>
        <taxon>Bacillota</taxon>
        <taxon>Clostridia</taxon>
        <taxon>Lachnospirales</taxon>
        <taxon>Lachnospiraceae</taxon>
        <taxon>Shuttleworthella</taxon>
    </lineage>
</organism>
<dbReference type="PANTHER" id="PTHR43095">
    <property type="entry name" value="SUGAR KINASE"/>
    <property type="match status" value="1"/>
</dbReference>
<name>C4GCJ8_9FIRM</name>
<evidence type="ECO:0000313" key="6">
    <source>
        <dbReference type="EMBL" id="EEP27698.1"/>
    </source>
</evidence>
<accession>C4GCJ8</accession>
<dbReference type="AlphaFoldDB" id="C4GCJ8"/>
<evidence type="ECO:0000256" key="3">
    <source>
        <dbReference type="ARBA" id="ARBA00022777"/>
    </source>
</evidence>
<dbReference type="InterPro" id="IPR018484">
    <property type="entry name" value="FGGY_N"/>
</dbReference>
<gene>
    <name evidence="6" type="ORF">GCWU000342_01692</name>
</gene>
<feature type="domain" description="Carbohydrate kinase FGGY N-terminal" evidence="4">
    <location>
        <begin position="13"/>
        <end position="236"/>
    </location>
</feature>
<evidence type="ECO:0000259" key="4">
    <source>
        <dbReference type="Pfam" id="PF00370"/>
    </source>
</evidence>
<dbReference type="Gene3D" id="3.30.420.40">
    <property type="match status" value="2"/>
</dbReference>
<proteinExistence type="inferred from homology"/>
<dbReference type="GO" id="GO:0016301">
    <property type="term" value="F:kinase activity"/>
    <property type="evidence" value="ECO:0007669"/>
    <property type="project" value="UniProtKB-KW"/>
</dbReference>
<dbReference type="Proteomes" id="UP000003494">
    <property type="component" value="Unassembled WGS sequence"/>
</dbReference>
<dbReference type="InterPro" id="IPR018485">
    <property type="entry name" value="FGGY_C"/>
</dbReference>
<keyword evidence="3 6" id="KW-0418">Kinase</keyword>
<comment type="similarity">
    <text evidence="1">Belongs to the FGGY kinase family.</text>
</comment>
<dbReference type="RefSeq" id="WP_006906687.1">
    <property type="nucleotide sequence ID" value="NZ_GG665867.1"/>
</dbReference>